<feature type="region of interest" description="Disordered" evidence="1">
    <location>
        <begin position="31"/>
        <end position="55"/>
    </location>
</feature>
<dbReference type="Proteomes" id="UP000002516">
    <property type="component" value="Chromosome"/>
</dbReference>
<gene>
    <name evidence="2" type="ordered locus">PD_2068</name>
</gene>
<dbReference type="AlphaFoldDB" id="Q879X2"/>
<accession>Q879X2</accession>
<proteinExistence type="predicted"/>
<dbReference type="KEGG" id="xft:PD_2068"/>
<dbReference type="HOGENOM" id="CLU_2167545_0_0_6"/>
<organism evidence="2 3">
    <name type="scientific">Xylella fastidiosa (strain Temecula1 / ATCC 700964)</name>
    <dbReference type="NCBI Taxonomy" id="183190"/>
    <lineage>
        <taxon>Bacteria</taxon>
        <taxon>Pseudomonadati</taxon>
        <taxon>Pseudomonadota</taxon>
        <taxon>Gammaproteobacteria</taxon>
        <taxon>Lysobacterales</taxon>
        <taxon>Lysobacteraceae</taxon>
        <taxon>Xylella</taxon>
    </lineage>
</organism>
<protein>
    <submittedName>
        <fullName evidence="2">Uncharacterized protein</fullName>
    </submittedName>
</protein>
<reference evidence="2 3" key="1">
    <citation type="journal article" date="2003" name="J. Bacteriol.">
        <title>Comparative analyses of the complete genome sequences of Pierce's disease and citrus variegated chlorosis strains of Xylella fastidiosa.</title>
        <authorList>
            <person name="Van Sluys M.A."/>
            <person name="de Oliveira M.C."/>
            <person name="Monteiro-Vitorello C.B."/>
            <person name="Miyaki C.Y."/>
            <person name="Furlan L.R."/>
            <person name="Camargo L.E."/>
            <person name="da Silva A.C."/>
            <person name="Moon D.H."/>
            <person name="Takita M.A."/>
            <person name="Lemos E.G."/>
            <person name="Machado M.A."/>
            <person name="Ferro M.I."/>
            <person name="da Silva F.R."/>
            <person name="Goldman M.H."/>
            <person name="Goldman G.H."/>
            <person name="Lemos M.V."/>
            <person name="El-Dorry H."/>
            <person name="Tsai S.M."/>
            <person name="Carrer H."/>
            <person name="Carraro D.M."/>
            <person name="de Oliveira R.C."/>
            <person name="Nunes L.R."/>
            <person name="Siqueira W.J."/>
            <person name="Coutinho L.L."/>
            <person name="Kimura E.T."/>
            <person name="Ferro E.S."/>
            <person name="Harakava R."/>
            <person name="Kuramae E.E."/>
            <person name="Marino C.L."/>
            <person name="Giglioti E."/>
            <person name="Abreu I.L."/>
            <person name="Alves L.M."/>
            <person name="do Amaral A.M."/>
            <person name="Baia G.S."/>
            <person name="Blanco S.R."/>
            <person name="Brito M.S."/>
            <person name="Cannavan F.S."/>
            <person name="Celestino A.V."/>
            <person name="da Cunha A.F."/>
            <person name="Fenille R.C."/>
            <person name="Ferro J.A."/>
            <person name="Formighieri E.F."/>
            <person name="Kishi L.T."/>
            <person name="Leoni S.G."/>
            <person name="Oliveira A.R."/>
            <person name="Rosa V.E.Jr."/>
            <person name="Sassaki F.T."/>
            <person name="Sena J.A."/>
            <person name="de Souza A.A."/>
            <person name="Truffi D."/>
            <person name="Tsukumo F."/>
            <person name="Yanai G.M."/>
            <person name="Zaros L.G."/>
            <person name="Civerolo E.L."/>
            <person name="Simpson A.J."/>
            <person name="Almeida N.F.Jr."/>
            <person name="Setubal J.C."/>
            <person name="Kitajima J.P."/>
        </authorList>
    </citation>
    <scope>NUCLEOTIDE SEQUENCE [LARGE SCALE GENOMIC DNA]</scope>
    <source>
        <strain evidence="3">Temecula1 / ATCC 700964</strain>
    </source>
</reference>
<evidence type="ECO:0000256" key="1">
    <source>
        <dbReference type="SAM" id="MobiDB-lite"/>
    </source>
</evidence>
<dbReference type="EMBL" id="AE009442">
    <property type="protein sequence ID" value="AAO29891.1"/>
    <property type="molecule type" value="Genomic_DNA"/>
</dbReference>
<evidence type="ECO:0000313" key="2">
    <source>
        <dbReference type="EMBL" id="AAO29891.1"/>
    </source>
</evidence>
<sequence>MINGDDGLSGQFLPPFFLIGSASRSPYQRTLEPCSRTVPNTTGIGRRSSAVGASMSDRDAGLGSGGFGASATEISAATTMTRRDCMAISLGIKKTPVEKGFLLGMAGKPPGLSRLPKRDSHVAVLWS</sequence>
<evidence type="ECO:0000313" key="3">
    <source>
        <dbReference type="Proteomes" id="UP000002516"/>
    </source>
</evidence>
<name>Q879X2_XYLFT</name>
<keyword evidence="3" id="KW-1185">Reference proteome</keyword>